<dbReference type="Proteomes" id="UP000002402">
    <property type="component" value="Chromosome"/>
</dbReference>
<dbReference type="EnsemblBacteria" id="ABF92805">
    <property type="protein sequence ID" value="ABF92805"/>
    <property type="gene ID" value="MXAN_4518"/>
</dbReference>
<sequence length="69" mass="7714">MRLPRSPALVARRMGARFISEPLYDTSFCRFTLPLIAALDGIPSSTLERFAAQIPEESTYLSRGRDISP</sequence>
<dbReference type="GeneID" id="88948566"/>
<protein>
    <submittedName>
        <fullName evidence="1">Uncharacterized protein</fullName>
    </submittedName>
</protein>
<dbReference type="eggNOG" id="COG3176">
    <property type="taxonomic scope" value="Bacteria"/>
</dbReference>
<dbReference type="AlphaFoldDB" id="Q1D3T7"/>
<dbReference type="RefSeq" id="WP_011554513.1">
    <property type="nucleotide sequence ID" value="NC_008095.1"/>
</dbReference>
<dbReference type="HOGENOM" id="CLU_2771571_0_0_7"/>
<organism evidence="1 2">
    <name type="scientific">Myxococcus xanthus (strain DK1622)</name>
    <dbReference type="NCBI Taxonomy" id="246197"/>
    <lineage>
        <taxon>Bacteria</taxon>
        <taxon>Pseudomonadati</taxon>
        <taxon>Myxococcota</taxon>
        <taxon>Myxococcia</taxon>
        <taxon>Myxococcales</taxon>
        <taxon>Cystobacterineae</taxon>
        <taxon>Myxococcaceae</taxon>
        <taxon>Myxococcus</taxon>
    </lineage>
</organism>
<evidence type="ECO:0000313" key="2">
    <source>
        <dbReference type="Proteomes" id="UP000002402"/>
    </source>
</evidence>
<keyword evidence="2" id="KW-1185">Reference proteome</keyword>
<proteinExistence type="predicted"/>
<dbReference type="KEGG" id="mxa:MXAN_4518"/>
<accession>Q1D3T7</accession>
<gene>
    <name evidence="1" type="ordered locus">MXAN_4518</name>
</gene>
<evidence type="ECO:0000313" key="1">
    <source>
        <dbReference type="EMBL" id="ABF92805.1"/>
    </source>
</evidence>
<reference evidence="1 2" key="1">
    <citation type="journal article" date="2006" name="Proc. Natl. Acad. Sci. U.S.A.">
        <title>Evolution of sensory complexity recorded in a myxobacterial genome.</title>
        <authorList>
            <person name="Goldman B.S."/>
            <person name="Nierman W.C."/>
            <person name="Kaiser D."/>
            <person name="Slater S.C."/>
            <person name="Durkin A.S."/>
            <person name="Eisen J.A."/>
            <person name="Ronning C.M."/>
            <person name="Barbazuk W.B."/>
            <person name="Blanchard M."/>
            <person name="Field C."/>
            <person name="Halling C."/>
            <person name="Hinkle G."/>
            <person name="Iartchuk O."/>
            <person name="Kim H.S."/>
            <person name="Mackenzie C."/>
            <person name="Madupu R."/>
            <person name="Miller N."/>
            <person name="Shvartsbeyn A."/>
            <person name="Sullivan S.A."/>
            <person name="Vaudin M."/>
            <person name="Wiegand R."/>
            <person name="Kaplan H.B."/>
        </authorList>
    </citation>
    <scope>NUCLEOTIDE SEQUENCE [LARGE SCALE GENOMIC DNA]</scope>
    <source>
        <strain evidence="2">DK1622</strain>
    </source>
</reference>
<name>Q1D3T7_MYXXD</name>
<dbReference type="EMBL" id="CP000113">
    <property type="protein sequence ID" value="ABF92805.1"/>
    <property type="molecule type" value="Genomic_DNA"/>
</dbReference>
<dbReference type="STRING" id="246197.MXAN_4518"/>